<accession>A0A0F7VLS9</accession>
<organism evidence="1 2">
    <name type="scientific">Streptomyces leeuwenhoekii</name>
    <dbReference type="NCBI Taxonomy" id="1437453"/>
    <lineage>
        <taxon>Bacteria</taxon>
        <taxon>Bacillati</taxon>
        <taxon>Actinomycetota</taxon>
        <taxon>Actinomycetes</taxon>
        <taxon>Kitasatosporales</taxon>
        <taxon>Streptomycetaceae</taxon>
        <taxon>Streptomyces</taxon>
    </lineage>
</organism>
<dbReference type="Gene3D" id="3.40.50.150">
    <property type="entry name" value="Vaccinia Virus protein VP39"/>
    <property type="match status" value="1"/>
</dbReference>
<protein>
    <recommendedName>
        <fullName evidence="3">Methyltransferase</fullName>
    </recommendedName>
</protein>
<proteinExistence type="predicted"/>
<evidence type="ECO:0000313" key="1">
    <source>
        <dbReference type="EMBL" id="CQR60639.1"/>
    </source>
</evidence>
<dbReference type="AlphaFoldDB" id="A0A0F7VLS9"/>
<evidence type="ECO:0008006" key="3">
    <source>
        <dbReference type="Google" id="ProtNLM"/>
    </source>
</evidence>
<dbReference type="SUPFAM" id="SSF53335">
    <property type="entry name" value="S-adenosyl-L-methionine-dependent methyltransferases"/>
    <property type="match status" value="1"/>
</dbReference>
<dbReference type="EMBL" id="LN831790">
    <property type="protein sequence ID" value="CQR60639.1"/>
    <property type="molecule type" value="Genomic_DNA"/>
</dbReference>
<reference evidence="1 2" key="1">
    <citation type="submission" date="2015-02" db="EMBL/GenBank/DDBJ databases">
        <authorList>
            <person name="Gomez-Escribano P.J."/>
        </authorList>
    </citation>
    <scope>NUCLEOTIDE SEQUENCE [LARGE SCALE GENOMIC DNA]</scope>
    <source>
        <strain evidence="2">C34 (DSM 42122 / NRRL B-24963)</strain>
    </source>
</reference>
<evidence type="ECO:0000313" key="2">
    <source>
        <dbReference type="Proteomes" id="UP000035016"/>
    </source>
</evidence>
<dbReference type="RefSeq" id="WP_029381717.1">
    <property type="nucleotide sequence ID" value="NZ_AZSD01000054.1"/>
</dbReference>
<dbReference type="Pfam" id="PF13489">
    <property type="entry name" value="Methyltransf_23"/>
    <property type="match status" value="1"/>
</dbReference>
<dbReference type="InterPro" id="IPR029063">
    <property type="entry name" value="SAM-dependent_MTases_sf"/>
</dbReference>
<gene>
    <name evidence="1" type="primary">sle_11770</name>
</gene>
<dbReference type="KEGG" id="sle:sle_11770"/>
<sequence length="261" mass="28580">MSLRKTVPTGGLRTEEDGYLRALGRFLAGSDEKAVTHAYLDRVVAALPQRRVLLDVGPADGTTTRHLAPAFERTVCIEPSEPMRRTLRRNCPDAVVLSDPVLEAEPGVTADLALLSHVLYYVPSEQWAPTVLRITEWVAPGGLLLVLLQNPDNACMDMVRHFTGCRFDLGELARVLAGAPSGPVGEIALDTLPARYTSSCLSETLAVAEFHLSLPTPLGDDAPPPRDSVEEYVRRHFLTPEGGYTIRHDQDVLRIRRPEAG</sequence>
<dbReference type="Proteomes" id="UP000035016">
    <property type="component" value="Chromosome Chromosome"/>
</dbReference>
<name>A0A0F7VLS9_STRLW</name>